<protein>
    <submittedName>
        <fullName evidence="2">Uncharacterized protein</fullName>
    </submittedName>
</protein>
<proteinExistence type="predicted"/>
<sequence>MESSTLPCGSHTNRSSVLHKDTLGLSSSLQPHMVSTYRKHLRNPPKPSYKGERPRSQPEHSPTRLGHAHSQNTLLHGST</sequence>
<feature type="compositionally biased region" description="Polar residues" evidence="1">
    <location>
        <begin position="1"/>
        <end position="16"/>
    </location>
</feature>
<dbReference type="AlphaFoldDB" id="A0A8S9RFZ4"/>
<comment type="caution">
    <text evidence="2">The sequence shown here is derived from an EMBL/GenBank/DDBJ whole genome shotgun (WGS) entry which is preliminary data.</text>
</comment>
<feature type="compositionally biased region" description="Basic and acidic residues" evidence="1">
    <location>
        <begin position="49"/>
        <end position="62"/>
    </location>
</feature>
<reference evidence="2" key="1">
    <citation type="submission" date="2019-12" db="EMBL/GenBank/DDBJ databases">
        <title>Genome sequencing and annotation of Brassica cretica.</title>
        <authorList>
            <person name="Studholme D.J."/>
            <person name="Sarris P."/>
        </authorList>
    </citation>
    <scope>NUCLEOTIDE SEQUENCE</scope>
    <source>
        <strain evidence="2">PFS-109/04</strain>
        <tissue evidence="2">Leaf</tissue>
    </source>
</reference>
<name>A0A8S9RFZ4_BRACR</name>
<gene>
    <name evidence="2" type="ORF">F2Q69_00059655</name>
</gene>
<evidence type="ECO:0000313" key="2">
    <source>
        <dbReference type="EMBL" id="KAF3571938.1"/>
    </source>
</evidence>
<accession>A0A8S9RFZ4</accession>
<dbReference type="Proteomes" id="UP000712600">
    <property type="component" value="Unassembled WGS sequence"/>
</dbReference>
<organism evidence="2 3">
    <name type="scientific">Brassica cretica</name>
    <name type="common">Mustard</name>
    <dbReference type="NCBI Taxonomy" id="69181"/>
    <lineage>
        <taxon>Eukaryota</taxon>
        <taxon>Viridiplantae</taxon>
        <taxon>Streptophyta</taxon>
        <taxon>Embryophyta</taxon>
        <taxon>Tracheophyta</taxon>
        <taxon>Spermatophyta</taxon>
        <taxon>Magnoliopsida</taxon>
        <taxon>eudicotyledons</taxon>
        <taxon>Gunneridae</taxon>
        <taxon>Pentapetalae</taxon>
        <taxon>rosids</taxon>
        <taxon>malvids</taxon>
        <taxon>Brassicales</taxon>
        <taxon>Brassicaceae</taxon>
        <taxon>Brassiceae</taxon>
        <taxon>Brassica</taxon>
    </lineage>
</organism>
<evidence type="ECO:0000256" key="1">
    <source>
        <dbReference type="SAM" id="MobiDB-lite"/>
    </source>
</evidence>
<feature type="region of interest" description="Disordered" evidence="1">
    <location>
        <begin position="1"/>
        <end position="79"/>
    </location>
</feature>
<evidence type="ECO:0000313" key="3">
    <source>
        <dbReference type="Proteomes" id="UP000712600"/>
    </source>
</evidence>
<feature type="compositionally biased region" description="Polar residues" evidence="1">
    <location>
        <begin position="69"/>
        <end position="79"/>
    </location>
</feature>
<dbReference type="EMBL" id="QGKX02000095">
    <property type="protein sequence ID" value="KAF3571938.1"/>
    <property type="molecule type" value="Genomic_DNA"/>
</dbReference>